<gene>
    <name evidence="1" type="ORF">GAK29_02184</name>
</gene>
<organism evidence="1 2">
    <name type="scientific">Acinetobacter bereziniae</name>
    <name type="common">Acinetobacter genomosp. 10</name>
    <dbReference type="NCBI Taxonomy" id="106648"/>
    <lineage>
        <taxon>Bacteria</taxon>
        <taxon>Pseudomonadati</taxon>
        <taxon>Pseudomonadota</taxon>
        <taxon>Gammaproteobacteria</taxon>
        <taxon>Moraxellales</taxon>
        <taxon>Moraxellaceae</taxon>
        <taxon>Acinetobacter</taxon>
    </lineage>
</organism>
<accession>A0A833TXT9</accession>
<reference evidence="2" key="1">
    <citation type="journal article" date="2020" name="MBio">
        <title>Horizontal gene transfer to a defensive symbiont with a reduced genome amongst a multipartite beetle microbiome.</title>
        <authorList>
            <person name="Waterworth S.C."/>
            <person name="Florez L.V."/>
            <person name="Rees E.R."/>
            <person name="Hertweck C."/>
            <person name="Kaltenpoth M."/>
            <person name="Kwan J.C."/>
        </authorList>
    </citation>
    <scope>NUCLEOTIDE SEQUENCE [LARGE SCALE GENOMIC DNA]</scope>
</reference>
<dbReference type="EMBL" id="WNDP01000048">
    <property type="protein sequence ID" value="KAF1025015.1"/>
    <property type="molecule type" value="Genomic_DNA"/>
</dbReference>
<evidence type="ECO:0000313" key="1">
    <source>
        <dbReference type="EMBL" id="KAF1025015.1"/>
    </source>
</evidence>
<evidence type="ECO:0008006" key="3">
    <source>
        <dbReference type="Google" id="ProtNLM"/>
    </source>
</evidence>
<dbReference type="AlphaFoldDB" id="A0A833TXT9"/>
<proteinExistence type="predicted"/>
<sequence>MIATLNKSKTALTINRQEFKLALAKIGAGIDKQIASLKKAKQSYDPAEIAKEVITEANIFEAIIEGFNEAEETNLKLADITNLEVAQGWIDDFLENYSDKKD</sequence>
<name>A0A833TXT9_ACIBZ</name>
<evidence type="ECO:0000313" key="2">
    <source>
        <dbReference type="Proteomes" id="UP000490535"/>
    </source>
</evidence>
<dbReference type="Proteomes" id="UP000490535">
    <property type="component" value="Unassembled WGS sequence"/>
</dbReference>
<comment type="caution">
    <text evidence="1">The sequence shown here is derived from an EMBL/GenBank/DDBJ whole genome shotgun (WGS) entry which is preliminary data.</text>
</comment>
<protein>
    <recommendedName>
        <fullName evidence="3">Phage protein</fullName>
    </recommendedName>
</protein>